<evidence type="ECO:0000256" key="1">
    <source>
        <dbReference type="ARBA" id="ARBA00004141"/>
    </source>
</evidence>
<dbReference type="Proteomes" id="UP001175211">
    <property type="component" value="Unassembled WGS sequence"/>
</dbReference>
<evidence type="ECO:0008006" key="8">
    <source>
        <dbReference type="Google" id="ProtNLM"/>
    </source>
</evidence>
<dbReference type="AlphaFoldDB" id="A0AA39TJ35"/>
<comment type="caution">
    <text evidence="6">The sequence shown here is derived from an EMBL/GenBank/DDBJ whole genome shotgun (WGS) entry which is preliminary data.</text>
</comment>
<dbReference type="GO" id="GO:0016020">
    <property type="term" value="C:membrane"/>
    <property type="evidence" value="ECO:0007669"/>
    <property type="project" value="UniProtKB-SubCell"/>
</dbReference>
<dbReference type="RefSeq" id="XP_060332776.1">
    <property type="nucleotide sequence ID" value="XM_060481309.1"/>
</dbReference>
<evidence type="ECO:0000256" key="2">
    <source>
        <dbReference type="ARBA" id="ARBA00022692"/>
    </source>
</evidence>
<keyword evidence="4 5" id="KW-0472">Membrane</keyword>
<gene>
    <name evidence="6" type="ORF">EV420DRAFT_229265</name>
</gene>
<evidence type="ECO:0000256" key="4">
    <source>
        <dbReference type="ARBA" id="ARBA00023136"/>
    </source>
</evidence>
<dbReference type="Gene3D" id="3.30.40.10">
    <property type="entry name" value="Zinc/RING finger domain, C3HC4 (zinc finger)"/>
    <property type="match status" value="1"/>
</dbReference>
<dbReference type="InterPro" id="IPR013083">
    <property type="entry name" value="Znf_RING/FYVE/PHD"/>
</dbReference>
<name>A0AA39TJ35_ARMTA</name>
<comment type="subcellular location">
    <subcellularLocation>
        <location evidence="1">Membrane</location>
        <topology evidence="1">Multi-pass membrane protein</topology>
    </subcellularLocation>
</comment>
<keyword evidence="7" id="KW-1185">Reference proteome</keyword>
<evidence type="ECO:0000256" key="3">
    <source>
        <dbReference type="ARBA" id="ARBA00022989"/>
    </source>
</evidence>
<evidence type="ECO:0000313" key="6">
    <source>
        <dbReference type="EMBL" id="KAK0460737.1"/>
    </source>
</evidence>
<feature type="transmembrane region" description="Helical" evidence="5">
    <location>
        <begin position="106"/>
        <end position="127"/>
    </location>
</feature>
<dbReference type="PANTHER" id="PTHR46283">
    <property type="entry name" value="E3 UBIQUITIN-PROTEIN LIGASE MARCH5"/>
    <property type="match status" value="1"/>
</dbReference>
<keyword evidence="3 5" id="KW-1133">Transmembrane helix</keyword>
<accession>A0AA39TJ35</accession>
<dbReference type="GeneID" id="85364857"/>
<sequence length="439" mass="50415">MDANSAVILTAKLKVCMPSFAWCGLSDITWTGQCYLCRQAKGPNDAWVHPCDCNVVAHQRCLLVMIDRLPMKPPACPKCKFVYETTESMILPLQLLRSGQETLNTAIHVVAVVAFGKVSWLAWSYVMKKGRIYIFKRLFGKTLFNLLLTDNMSNWSVARRLAIPLIYILSREPSRYRHFLFMALFTWPSQPPLAVRERLMTNALQSSSGPGLFPFPSNSPPSSMITWPPTRAQFGCLIYATSFVYDCFRSRVLGLPTRPDLLCSIFSGARHFWHWIRHLRDREGWGAYIQLDWEVDFTTLEMLLLPVISQGMGRLLYTFAGHVPFFRFCLGIKAAVAVVGVSLPLEYLTGEMRYLVLNDARYWTKFTTWAWTEMDAVWIRNTVGLGLYVVMKDTLGFFYRRIIDKETETSRIVDRPFEGLDLRQWDLVSSQPDPNPEEP</sequence>
<evidence type="ECO:0000313" key="7">
    <source>
        <dbReference type="Proteomes" id="UP001175211"/>
    </source>
</evidence>
<organism evidence="6 7">
    <name type="scientific">Armillaria tabescens</name>
    <name type="common">Ringless honey mushroom</name>
    <name type="synonym">Agaricus tabescens</name>
    <dbReference type="NCBI Taxonomy" id="1929756"/>
    <lineage>
        <taxon>Eukaryota</taxon>
        <taxon>Fungi</taxon>
        <taxon>Dikarya</taxon>
        <taxon>Basidiomycota</taxon>
        <taxon>Agaricomycotina</taxon>
        <taxon>Agaricomycetes</taxon>
        <taxon>Agaricomycetidae</taxon>
        <taxon>Agaricales</taxon>
        <taxon>Marasmiineae</taxon>
        <taxon>Physalacriaceae</taxon>
        <taxon>Desarmillaria</taxon>
    </lineage>
</organism>
<dbReference type="EMBL" id="JAUEPS010000012">
    <property type="protein sequence ID" value="KAK0460737.1"/>
    <property type="molecule type" value="Genomic_DNA"/>
</dbReference>
<protein>
    <recommendedName>
        <fullName evidence="8">RING-CH-type domain-containing protein</fullName>
    </recommendedName>
</protein>
<proteinExistence type="predicted"/>
<keyword evidence="2 5" id="KW-0812">Transmembrane</keyword>
<evidence type="ECO:0000256" key="5">
    <source>
        <dbReference type="SAM" id="Phobius"/>
    </source>
</evidence>
<reference evidence="6" key="1">
    <citation type="submission" date="2023-06" db="EMBL/GenBank/DDBJ databases">
        <authorList>
            <consortium name="Lawrence Berkeley National Laboratory"/>
            <person name="Ahrendt S."/>
            <person name="Sahu N."/>
            <person name="Indic B."/>
            <person name="Wong-Bajracharya J."/>
            <person name="Merenyi Z."/>
            <person name="Ke H.-M."/>
            <person name="Monk M."/>
            <person name="Kocsube S."/>
            <person name="Drula E."/>
            <person name="Lipzen A."/>
            <person name="Balint B."/>
            <person name="Henrissat B."/>
            <person name="Andreopoulos B."/>
            <person name="Martin F.M."/>
            <person name="Harder C.B."/>
            <person name="Rigling D."/>
            <person name="Ford K.L."/>
            <person name="Foster G.D."/>
            <person name="Pangilinan J."/>
            <person name="Papanicolaou A."/>
            <person name="Barry K."/>
            <person name="LaButti K."/>
            <person name="Viragh M."/>
            <person name="Koriabine M."/>
            <person name="Yan M."/>
            <person name="Riley R."/>
            <person name="Champramary S."/>
            <person name="Plett K.L."/>
            <person name="Tsai I.J."/>
            <person name="Slot J."/>
            <person name="Sipos G."/>
            <person name="Plett J."/>
            <person name="Nagy L.G."/>
            <person name="Grigoriev I.V."/>
        </authorList>
    </citation>
    <scope>NUCLEOTIDE SEQUENCE</scope>
    <source>
        <strain evidence="6">CCBAS 213</strain>
    </source>
</reference>